<organism evidence="4 5">
    <name type="scientific">Bombus vosnesenskii</name>
    <dbReference type="NCBI Taxonomy" id="207650"/>
    <lineage>
        <taxon>Eukaryota</taxon>
        <taxon>Metazoa</taxon>
        <taxon>Ecdysozoa</taxon>
        <taxon>Arthropoda</taxon>
        <taxon>Hexapoda</taxon>
        <taxon>Insecta</taxon>
        <taxon>Pterygota</taxon>
        <taxon>Neoptera</taxon>
        <taxon>Endopterygota</taxon>
        <taxon>Hymenoptera</taxon>
        <taxon>Apocrita</taxon>
        <taxon>Aculeata</taxon>
        <taxon>Apoidea</taxon>
        <taxon>Anthophila</taxon>
        <taxon>Apidae</taxon>
        <taxon>Bombus</taxon>
        <taxon>Pyrobombus</taxon>
    </lineage>
</organism>
<keyword evidence="1 3" id="KW-0732">Signal</keyword>
<accession>A0A6J3L594</accession>
<evidence type="ECO:0000313" key="5">
    <source>
        <dbReference type="RefSeq" id="XP_033360447.1"/>
    </source>
</evidence>
<dbReference type="KEGG" id="bvk:117239170"/>
<dbReference type="InterPro" id="IPR009039">
    <property type="entry name" value="EAR"/>
</dbReference>
<evidence type="ECO:0000256" key="1">
    <source>
        <dbReference type="ARBA" id="ARBA00022729"/>
    </source>
</evidence>
<reference evidence="5" key="1">
    <citation type="submission" date="2025-08" db="UniProtKB">
        <authorList>
            <consortium name="RefSeq"/>
        </authorList>
    </citation>
    <scope>IDENTIFICATION</scope>
    <source>
        <tissue evidence="5">Muscle</tissue>
    </source>
</reference>
<protein>
    <submittedName>
        <fullName evidence="5">Uncharacterized protein LOC117239170</fullName>
    </submittedName>
</protein>
<sequence length="1839" mass="211982">MGSLKILLLFGYISFITVHISLTDHFDEKLKQTKVEIAKLYFREEPPVHKQVYDVKWDQLWLKEMYKNPPFIANIYDKILLIEANRFIEFSLNSPSSNHTLSRGIISTLNNGPIKFVRSIVWRSVLYLLICYETGSCNIYTKMDNLQFKYRQTIQHKGCPTDANFFVRSNRLYLVVADNIGQFSVPSLIYHWRETYMDIIKEVMTIAAISVTTFKYKQSTIIIFAQNNRDASGIGSLVYEFKETSLDTIQFLETSNPISVHHYKHADFNFILLINEYTPSNLLWWDGHELLSWQQLPEIRTLSLVSIVSINDDTFFFVAYDNILQLYKFENASDYILIHTMKLPNGILIDIQTRIDNSTIIMVLVVINSDKTYSVESWKLRIEEIPSEHSIKESDTLSKNLAELVEILLQRKPFVEEAESLWPLLQPVHENLTISESFVLPNLILDAGTVNNIDIFVNEDIVAPRVMERRLENLTHEIDYVLSSNEYLMMNNTNSIIADILVDGNAFIEQLQIDRMIVDFVNDIDMHLNNNSDKIQEFSKKINITVNDLKVDSICGIPYQYWALTNDTSKMNINIEKDEIEFSNNIIYLNSSISLTNLNVKMLNGININDLFNELFIINRNQRIEGNVTFNNTLQIYNFTIQMLNGKPWDNYMNTKTNQTFGNFTMRKLQVENLYTDLINGVPVSEAARVSTVNVIKGETKIAKLHVTEKLIVDSSINPPIGPSHQIYSNVTIHGNLNIGTLDLDKYTKIFLNNEEIDLTNIFGTFWTKSTDQIIENDVIFENNLTIDRLNAKYINGFSEDEFLYTTTSVISERFKRLHFENVHVDDMFFTEGEGDNLFEIAPESVTIRERLHLKHLRGNQLLTGVFNGLPVTDILNGKQPYIFPDDMNFLTIKTKQINIDELNFPFFLQNARNVNKGQRTKFMKTPEFHVENLYVEKINNVEMKKLLLLRDMKIADIKDLVINGNLTVKDDLKVAQIGDQPSMNYLRNIRKKNVFNNKNTIIFQELTVRNITLKSLHGHDVNDIFESFLSKSREQNISGKFTFYKVTTDNIKTSFINNRNISKLTWIDKPLFLIKDIKFDDLFVEGDAVTKTLNNLDVNELYESMLNIPVSRIVDLKVNGNISWDFPSTSSASLTSLFKNAVTTTTNQTIHGSTIFQGDISASTIAGQCKEIDEIRDIIVDAVIDDKDIEIIGQKIFKDDLDIDTISVVDDIDIPMINNINIFEFNNSVARKSKKEVIAGTITFLDDIAIDQILVDNDLHNVPLNGVALVTDKLPTYTSLKDLVILEDIYLKNLDEVNFDEFLKNRVTIDGEHEILTNVQFDDTVEITGNTNLSRINGIYPSDLVLNERKETQVVSGSKIFEENVIISGNIYTSFINEVNVSLEYSNGIQNDEDVEIIGDLIFESKVKVPENVFVSNLMNGINLNTIFYDLQQETRRTLHMFTQNESEIEKNIVRSTSISENLGNVFFYLEQADEKLKIQAPNIKKIDVVYYEQITKLNMFGEEPGSLCGLSDNCSCPTEYMAELTENDCYMQRINNNKIIRNYHEFHSTFGINVVSNTISYSRECTSNNTKNEFIMISWIKSGLIGTEKTLANVKETPLKIRGYIKDAKVFTTHDNAAFVVLAVYYDTLLATHHTNSVIYKIDFENNNLSLYQNISTDGAWAIDIFKANHRDIYLLLGCFGNSEKSYLYKLDTITSKFIIIRSFEGKTHNVKSLIQEQDCFVLVDDFETNAINIFYYDPEFDNFYDYQSLFHDSRIHGVECFYTDDFGKSDSFIIVTTENDQFYIYEYMYAQKFQLKIHHRIDDLQTMVPFYHLENYYIFKGTSTNSTTLKIIKQGP</sequence>
<dbReference type="Proteomes" id="UP000504631">
    <property type="component" value="Unplaced"/>
</dbReference>
<feature type="chain" id="PRO_5026875230" evidence="3">
    <location>
        <begin position="24"/>
        <end position="1839"/>
    </location>
</feature>
<dbReference type="RefSeq" id="XP_033360447.1">
    <property type="nucleotide sequence ID" value="XM_033504556.1"/>
</dbReference>
<name>A0A6J3L594_9HYME</name>
<evidence type="ECO:0000313" key="4">
    <source>
        <dbReference type="Proteomes" id="UP000504631"/>
    </source>
</evidence>
<evidence type="ECO:0000256" key="2">
    <source>
        <dbReference type="ARBA" id="ARBA00022737"/>
    </source>
</evidence>
<evidence type="ECO:0000256" key="3">
    <source>
        <dbReference type="SAM" id="SignalP"/>
    </source>
</evidence>
<keyword evidence="4" id="KW-1185">Reference proteome</keyword>
<dbReference type="GeneID" id="117239170"/>
<proteinExistence type="predicted"/>
<feature type="signal peptide" evidence="3">
    <location>
        <begin position="1"/>
        <end position="23"/>
    </location>
</feature>
<dbReference type="CTD" id="45994"/>
<gene>
    <name evidence="5" type="primary">LOC117239170</name>
</gene>
<keyword evidence="2" id="KW-0677">Repeat</keyword>
<dbReference type="PROSITE" id="PS50912">
    <property type="entry name" value="EAR"/>
    <property type="match status" value="1"/>
</dbReference>